<accession>A0A5B7G034</accession>
<comment type="caution">
    <text evidence="1">The sequence shown here is derived from an EMBL/GenBank/DDBJ whole genome shotgun (WGS) entry which is preliminary data.</text>
</comment>
<dbReference type="EMBL" id="VSRR010011602">
    <property type="protein sequence ID" value="MPC53410.1"/>
    <property type="molecule type" value="Genomic_DNA"/>
</dbReference>
<name>A0A5B7G034_PORTR</name>
<dbReference type="Proteomes" id="UP000324222">
    <property type="component" value="Unassembled WGS sequence"/>
</dbReference>
<keyword evidence="2" id="KW-1185">Reference proteome</keyword>
<evidence type="ECO:0000313" key="1">
    <source>
        <dbReference type="EMBL" id="MPC53410.1"/>
    </source>
</evidence>
<reference evidence="1 2" key="1">
    <citation type="submission" date="2019-05" db="EMBL/GenBank/DDBJ databases">
        <title>Another draft genome of Portunus trituberculatus and its Hox gene families provides insights of decapod evolution.</title>
        <authorList>
            <person name="Jeong J.-H."/>
            <person name="Song I."/>
            <person name="Kim S."/>
            <person name="Choi T."/>
            <person name="Kim D."/>
            <person name="Ryu S."/>
            <person name="Kim W."/>
        </authorList>
    </citation>
    <scope>NUCLEOTIDE SEQUENCE [LARGE SCALE GENOMIC DNA]</scope>
    <source>
        <tissue evidence="1">Muscle</tissue>
    </source>
</reference>
<protein>
    <submittedName>
        <fullName evidence="1">Uncharacterized protein</fullName>
    </submittedName>
</protein>
<organism evidence="1 2">
    <name type="scientific">Portunus trituberculatus</name>
    <name type="common">Swimming crab</name>
    <name type="synonym">Neptunus trituberculatus</name>
    <dbReference type="NCBI Taxonomy" id="210409"/>
    <lineage>
        <taxon>Eukaryota</taxon>
        <taxon>Metazoa</taxon>
        <taxon>Ecdysozoa</taxon>
        <taxon>Arthropoda</taxon>
        <taxon>Crustacea</taxon>
        <taxon>Multicrustacea</taxon>
        <taxon>Malacostraca</taxon>
        <taxon>Eumalacostraca</taxon>
        <taxon>Eucarida</taxon>
        <taxon>Decapoda</taxon>
        <taxon>Pleocyemata</taxon>
        <taxon>Brachyura</taxon>
        <taxon>Eubrachyura</taxon>
        <taxon>Portunoidea</taxon>
        <taxon>Portunidae</taxon>
        <taxon>Portuninae</taxon>
        <taxon>Portunus</taxon>
    </lineage>
</organism>
<sequence>MLKRGAKTAAPVYNAQLPHYNIPKQNVNETWMKSQNLLPKLKKQHFLHSIPPFPPTPQHHSAPLPPPPHCSTLATPMHNTPPRSSTTRAIHALQAITPPLHVFHTLKRRLCHCLAPSTRYHAHAAKPFTMLRSLFPPYATTPFLSFPFSPEYTLRIL</sequence>
<gene>
    <name evidence="1" type="ORF">E2C01_047300</name>
</gene>
<proteinExistence type="predicted"/>
<dbReference type="AlphaFoldDB" id="A0A5B7G034"/>
<evidence type="ECO:0000313" key="2">
    <source>
        <dbReference type="Proteomes" id="UP000324222"/>
    </source>
</evidence>